<evidence type="ECO:0000313" key="2">
    <source>
        <dbReference type="EMBL" id="MEI2683285.1"/>
    </source>
</evidence>
<accession>A0ABU8DIF1</accession>
<gene>
    <name evidence="2" type="ORF">V8N49_16680</name>
</gene>
<feature type="compositionally biased region" description="Basic and acidic residues" evidence="1">
    <location>
        <begin position="98"/>
        <end position="109"/>
    </location>
</feature>
<name>A0ABU8DIF1_ERWAP</name>
<dbReference type="Proteomes" id="UP001306592">
    <property type="component" value="Unassembled WGS sequence"/>
</dbReference>
<dbReference type="RefSeq" id="WP_336203430.1">
    <property type="nucleotide sequence ID" value="NZ_JBANEI010000013.1"/>
</dbReference>
<feature type="region of interest" description="Disordered" evidence="1">
    <location>
        <begin position="98"/>
        <end position="118"/>
    </location>
</feature>
<sequence length="118" mass="13577">MREYPQPGERWQHTEGWTVTVLRFIAPPVSALMTASEFSREVVYRYDSDGHQTTSPLVRFDESYTRIAGAPRRDVQSAGGSGGFSPSALHPSVIFERWRERSERKPREPDDSDYSHYL</sequence>
<reference evidence="2 3" key="1">
    <citation type="submission" date="2024-02" db="EMBL/GenBank/DDBJ databases">
        <title>First report Erwinia aphidicola in onion in Chile.</title>
        <authorList>
            <person name="Valenzuela M."/>
            <person name="Pena M."/>
            <person name="Dutta B."/>
        </authorList>
    </citation>
    <scope>NUCLEOTIDE SEQUENCE [LARGE SCALE GENOMIC DNA]</scope>
    <source>
        <strain evidence="2 3">QCJ3A</strain>
    </source>
</reference>
<dbReference type="EMBL" id="JBANEI010000013">
    <property type="protein sequence ID" value="MEI2683285.1"/>
    <property type="molecule type" value="Genomic_DNA"/>
</dbReference>
<organism evidence="2 3">
    <name type="scientific">Erwinia aphidicola</name>
    <dbReference type="NCBI Taxonomy" id="68334"/>
    <lineage>
        <taxon>Bacteria</taxon>
        <taxon>Pseudomonadati</taxon>
        <taxon>Pseudomonadota</taxon>
        <taxon>Gammaproteobacteria</taxon>
        <taxon>Enterobacterales</taxon>
        <taxon>Erwiniaceae</taxon>
        <taxon>Erwinia</taxon>
    </lineage>
</organism>
<evidence type="ECO:0000313" key="3">
    <source>
        <dbReference type="Proteomes" id="UP001306592"/>
    </source>
</evidence>
<proteinExistence type="predicted"/>
<evidence type="ECO:0000256" key="1">
    <source>
        <dbReference type="SAM" id="MobiDB-lite"/>
    </source>
</evidence>
<protein>
    <recommendedName>
        <fullName evidence="4">YD repeat-containing protein</fullName>
    </recommendedName>
</protein>
<comment type="caution">
    <text evidence="2">The sequence shown here is derived from an EMBL/GenBank/DDBJ whole genome shotgun (WGS) entry which is preliminary data.</text>
</comment>
<keyword evidence="3" id="KW-1185">Reference proteome</keyword>
<evidence type="ECO:0008006" key="4">
    <source>
        <dbReference type="Google" id="ProtNLM"/>
    </source>
</evidence>